<feature type="compositionally biased region" description="Basic residues" evidence="1">
    <location>
        <begin position="33"/>
        <end position="53"/>
    </location>
</feature>
<dbReference type="GO" id="GO:0008270">
    <property type="term" value="F:zinc ion binding"/>
    <property type="evidence" value="ECO:0007669"/>
    <property type="project" value="InterPro"/>
</dbReference>
<feature type="region of interest" description="Disordered" evidence="1">
    <location>
        <begin position="114"/>
        <end position="187"/>
    </location>
</feature>
<dbReference type="Gene3D" id="3.30.160.60">
    <property type="entry name" value="Classic Zinc Finger"/>
    <property type="match status" value="1"/>
</dbReference>
<reference evidence="3" key="1">
    <citation type="journal article" date="2020" name="bioRxiv">
        <title>Chromosome-level reference genome of the European wasp spider Argiope bruennichi: a resource for studies on range expansion and evolutionary adaptation.</title>
        <authorList>
            <person name="Sheffer M.M."/>
            <person name="Hoppe A."/>
            <person name="Krehenwinkel H."/>
            <person name="Uhl G."/>
            <person name="Kuss A.W."/>
            <person name="Jensen L."/>
            <person name="Jensen C."/>
            <person name="Gillespie R.G."/>
            <person name="Hoff K.J."/>
            <person name="Prost S."/>
        </authorList>
    </citation>
    <scope>NUCLEOTIDE SEQUENCE</scope>
</reference>
<organism evidence="3 4">
    <name type="scientific">Argiope bruennichi</name>
    <name type="common">Wasp spider</name>
    <name type="synonym">Aranea bruennichi</name>
    <dbReference type="NCBI Taxonomy" id="94029"/>
    <lineage>
        <taxon>Eukaryota</taxon>
        <taxon>Metazoa</taxon>
        <taxon>Ecdysozoa</taxon>
        <taxon>Arthropoda</taxon>
        <taxon>Chelicerata</taxon>
        <taxon>Arachnida</taxon>
        <taxon>Araneae</taxon>
        <taxon>Araneomorphae</taxon>
        <taxon>Entelegynae</taxon>
        <taxon>Araneoidea</taxon>
        <taxon>Araneidae</taxon>
        <taxon>Argiope</taxon>
    </lineage>
</organism>
<comment type="caution">
    <text evidence="3">The sequence shown here is derived from an EMBL/GenBank/DDBJ whole genome shotgun (WGS) entry which is preliminary data.</text>
</comment>
<reference evidence="3" key="2">
    <citation type="submission" date="2020-06" db="EMBL/GenBank/DDBJ databases">
        <authorList>
            <person name="Sheffer M."/>
        </authorList>
    </citation>
    <scope>NUCLEOTIDE SEQUENCE</scope>
</reference>
<evidence type="ECO:0000313" key="4">
    <source>
        <dbReference type="Proteomes" id="UP000807504"/>
    </source>
</evidence>
<dbReference type="Proteomes" id="UP000807504">
    <property type="component" value="Unassembled WGS sequence"/>
</dbReference>
<feature type="compositionally biased region" description="Basic residues" evidence="1">
    <location>
        <begin position="118"/>
        <end position="129"/>
    </location>
</feature>
<dbReference type="PROSITE" id="PS00028">
    <property type="entry name" value="ZINC_FINGER_C2H2_1"/>
    <property type="match status" value="1"/>
</dbReference>
<keyword evidence="4" id="KW-1185">Reference proteome</keyword>
<dbReference type="GO" id="GO:0003676">
    <property type="term" value="F:nucleic acid binding"/>
    <property type="evidence" value="ECO:0007669"/>
    <property type="project" value="InterPro"/>
</dbReference>
<dbReference type="InterPro" id="IPR036236">
    <property type="entry name" value="Znf_C2H2_sf"/>
</dbReference>
<feature type="compositionally biased region" description="Basic and acidic residues" evidence="1">
    <location>
        <begin position="140"/>
        <end position="181"/>
    </location>
</feature>
<dbReference type="AlphaFoldDB" id="A0A8T0F660"/>
<evidence type="ECO:0000313" key="3">
    <source>
        <dbReference type="EMBL" id="KAF8786686.1"/>
    </source>
</evidence>
<evidence type="ECO:0000259" key="2">
    <source>
        <dbReference type="PROSITE" id="PS00028"/>
    </source>
</evidence>
<feature type="compositionally biased region" description="Basic residues" evidence="1">
    <location>
        <begin position="69"/>
        <end position="85"/>
    </location>
</feature>
<gene>
    <name evidence="3" type="ORF">HNY73_008372</name>
</gene>
<protein>
    <recommendedName>
        <fullName evidence="2">C2H2-type domain-containing protein</fullName>
    </recommendedName>
</protein>
<sequence length="394" mass="46176">MFYDNPKSLLGIKSEENIENIEKEVNESDKEKTNRKKQKKKKSKETKNSRKVKDKWSDILQEEENASTGKKKRKCHKRKKSKRVKSTSDSDDERNVNNIGIEVISKSYLKEFETSAKHSNHIKSSKHSNFKYSRPCVVSDNDHSSYSDEPIRSDSFLRKSKESRSVYSDDEHSLSDRSETSHKKRYLRSPKIKVKQEVFSDDDNSSYFERLSRRRFRNSDDSNDSASYHSRSHRKRYSDDDEHDRISEYYSLKREVKQDTVLESEDCKDSEEFSGSYYCKICKLTLNSESTWQSHKLGKRHAKAERAQEVHKVVKSSLLPSTSTSFPEEGNRYDKPPPGMKRIELKDAVSSIERACDDLPNRQLIGLKHVWEIREKQKHFIIVIFVMPLVLQAQ</sequence>
<feature type="region of interest" description="Disordered" evidence="1">
    <location>
        <begin position="218"/>
        <end position="242"/>
    </location>
</feature>
<feature type="region of interest" description="Disordered" evidence="1">
    <location>
        <begin position="1"/>
        <end position="100"/>
    </location>
</feature>
<dbReference type="Pfam" id="PF12874">
    <property type="entry name" value="zf-met"/>
    <property type="match status" value="1"/>
</dbReference>
<dbReference type="SUPFAM" id="SSF57667">
    <property type="entry name" value="beta-beta-alpha zinc fingers"/>
    <property type="match status" value="1"/>
</dbReference>
<evidence type="ECO:0000256" key="1">
    <source>
        <dbReference type="SAM" id="MobiDB-lite"/>
    </source>
</evidence>
<proteinExistence type="predicted"/>
<dbReference type="InterPro" id="IPR013087">
    <property type="entry name" value="Znf_C2H2_type"/>
</dbReference>
<dbReference type="EMBL" id="JABXBU010000015">
    <property type="protein sequence ID" value="KAF8786686.1"/>
    <property type="molecule type" value="Genomic_DNA"/>
</dbReference>
<dbReference type="SMART" id="SM00451">
    <property type="entry name" value="ZnF_U1"/>
    <property type="match status" value="1"/>
</dbReference>
<accession>A0A8T0F660</accession>
<name>A0A8T0F660_ARGBR</name>
<feature type="domain" description="C2H2-type" evidence="2">
    <location>
        <begin position="279"/>
        <end position="301"/>
    </location>
</feature>
<feature type="compositionally biased region" description="Basic and acidic residues" evidence="1">
    <location>
        <begin position="13"/>
        <end position="32"/>
    </location>
</feature>
<dbReference type="InterPro" id="IPR003604">
    <property type="entry name" value="Matrin/U1-like-C_Znf_C2H2"/>
</dbReference>